<keyword evidence="3" id="KW-1185">Reference proteome</keyword>
<evidence type="ECO:0000313" key="2">
    <source>
        <dbReference type="EMBL" id="KAB1080639.1"/>
    </source>
</evidence>
<accession>A0A6L3T5S8</accession>
<dbReference type="GO" id="GO:0016740">
    <property type="term" value="F:transferase activity"/>
    <property type="evidence" value="ECO:0007669"/>
    <property type="project" value="UniProtKB-KW"/>
</dbReference>
<dbReference type="AlphaFoldDB" id="A0A6L3T5S8"/>
<protein>
    <submittedName>
        <fullName evidence="2">N-acetyltransferase</fullName>
    </submittedName>
</protein>
<dbReference type="PANTHER" id="PTHR31435">
    <property type="entry name" value="PROTEIN NATD1"/>
    <property type="match status" value="1"/>
</dbReference>
<dbReference type="PROSITE" id="PS51729">
    <property type="entry name" value="GNAT_YJDJ"/>
    <property type="match status" value="1"/>
</dbReference>
<dbReference type="Proteomes" id="UP000474159">
    <property type="component" value="Unassembled WGS sequence"/>
</dbReference>
<reference evidence="2 3" key="1">
    <citation type="submission" date="2019-09" db="EMBL/GenBank/DDBJ databases">
        <title>YIM 48816 draft genome.</title>
        <authorList>
            <person name="Jiang L."/>
        </authorList>
    </citation>
    <scope>NUCLEOTIDE SEQUENCE [LARGE SCALE GENOMIC DNA]</scope>
    <source>
        <strain evidence="2 3">YIM 48816</strain>
    </source>
</reference>
<dbReference type="InterPro" id="IPR031165">
    <property type="entry name" value="GNAT_YJDJ"/>
</dbReference>
<dbReference type="Pfam" id="PF14542">
    <property type="entry name" value="Acetyltransf_CG"/>
    <property type="match status" value="1"/>
</dbReference>
<keyword evidence="2" id="KW-0808">Transferase</keyword>
<dbReference type="InterPro" id="IPR016181">
    <property type="entry name" value="Acyl_CoA_acyltransferase"/>
</dbReference>
<dbReference type="RefSeq" id="WP_150997996.1">
    <property type="nucleotide sequence ID" value="NZ_BPQY01000002.1"/>
</dbReference>
<dbReference type="Gene3D" id="3.40.630.30">
    <property type="match status" value="1"/>
</dbReference>
<dbReference type="EMBL" id="VZZK01000004">
    <property type="protein sequence ID" value="KAB1080639.1"/>
    <property type="molecule type" value="Genomic_DNA"/>
</dbReference>
<evidence type="ECO:0000259" key="1">
    <source>
        <dbReference type="PROSITE" id="PS51729"/>
    </source>
</evidence>
<organism evidence="2 3">
    <name type="scientific">Methylobacterium soli</name>
    <dbReference type="NCBI Taxonomy" id="553447"/>
    <lineage>
        <taxon>Bacteria</taxon>
        <taxon>Pseudomonadati</taxon>
        <taxon>Pseudomonadota</taxon>
        <taxon>Alphaproteobacteria</taxon>
        <taxon>Hyphomicrobiales</taxon>
        <taxon>Methylobacteriaceae</taxon>
        <taxon>Methylobacterium</taxon>
    </lineage>
</organism>
<evidence type="ECO:0000313" key="3">
    <source>
        <dbReference type="Proteomes" id="UP000474159"/>
    </source>
</evidence>
<dbReference type="InterPro" id="IPR045057">
    <property type="entry name" value="Gcn5-rel_NAT"/>
</dbReference>
<name>A0A6L3T5S8_9HYPH</name>
<dbReference type="OrthoDB" id="9800945at2"/>
<dbReference type="SUPFAM" id="SSF55729">
    <property type="entry name" value="Acyl-CoA N-acyltransferases (Nat)"/>
    <property type="match status" value="1"/>
</dbReference>
<proteinExistence type="predicted"/>
<sequence length="87" mass="10015">MHDNTEKRRFELRVGDETVFADYRRQEGLLFITYVYAPPVLRGTGAAGRLMEAVARRARDDGQRIVALCSYAGAWLRRHPDHRDLLA</sequence>
<gene>
    <name evidence="2" type="ORF">F6X53_05515</name>
</gene>
<dbReference type="PANTHER" id="PTHR31435:SF9">
    <property type="entry name" value="PROTEIN NATD1"/>
    <property type="match status" value="1"/>
</dbReference>
<feature type="domain" description="N-acetyltransferase" evidence="1">
    <location>
        <begin position="2"/>
        <end position="87"/>
    </location>
</feature>
<comment type="caution">
    <text evidence="2">The sequence shown here is derived from an EMBL/GenBank/DDBJ whole genome shotgun (WGS) entry which is preliminary data.</text>
</comment>